<evidence type="ECO:0000313" key="1">
    <source>
        <dbReference type="EMBL" id="PUZ46568.1"/>
    </source>
</evidence>
<reference evidence="1 2" key="1">
    <citation type="submission" date="2018-04" db="EMBL/GenBank/DDBJ databases">
        <title>WGS assembly of Panicum hallii var. hallii HAL2.</title>
        <authorList>
            <person name="Lovell J."/>
            <person name="Jenkins J."/>
            <person name="Lowry D."/>
            <person name="Mamidi S."/>
            <person name="Sreedasyam A."/>
            <person name="Weng X."/>
            <person name="Barry K."/>
            <person name="Bonette J."/>
            <person name="Campitelli B."/>
            <person name="Daum C."/>
            <person name="Gordon S."/>
            <person name="Gould B."/>
            <person name="Lipzen A."/>
            <person name="MacQueen A."/>
            <person name="Palacio-Mejia J."/>
            <person name="Plott C."/>
            <person name="Shakirov E."/>
            <person name="Shu S."/>
            <person name="Yoshinaga Y."/>
            <person name="Zane M."/>
            <person name="Rokhsar D."/>
            <person name="Grimwood J."/>
            <person name="Schmutz J."/>
            <person name="Juenger T."/>
        </authorList>
    </citation>
    <scope>NUCLEOTIDE SEQUENCE [LARGE SCALE GENOMIC DNA]</scope>
    <source>
        <strain evidence="2">cv. HAL2</strain>
    </source>
</reference>
<dbReference type="EMBL" id="CM009755">
    <property type="protein sequence ID" value="PUZ46568.1"/>
    <property type="molecule type" value="Genomic_DNA"/>
</dbReference>
<proteinExistence type="predicted"/>
<protein>
    <submittedName>
        <fullName evidence="1">Uncharacterized protein</fullName>
    </submittedName>
</protein>
<keyword evidence="2" id="KW-1185">Reference proteome</keyword>
<sequence>MEYICRQLLSLLTLHDKYMVLCCWNDCKMKYMISLQEKFTPTHVMYTFFLM</sequence>
<accession>A0A2T7CTA6</accession>
<dbReference type="Proteomes" id="UP000244336">
    <property type="component" value="Chromosome 7"/>
</dbReference>
<evidence type="ECO:0000313" key="2">
    <source>
        <dbReference type="Proteomes" id="UP000244336"/>
    </source>
</evidence>
<organism evidence="1 2">
    <name type="scientific">Panicum hallii var. hallii</name>
    <dbReference type="NCBI Taxonomy" id="1504633"/>
    <lineage>
        <taxon>Eukaryota</taxon>
        <taxon>Viridiplantae</taxon>
        <taxon>Streptophyta</taxon>
        <taxon>Embryophyta</taxon>
        <taxon>Tracheophyta</taxon>
        <taxon>Spermatophyta</taxon>
        <taxon>Magnoliopsida</taxon>
        <taxon>Liliopsida</taxon>
        <taxon>Poales</taxon>
        <taxon>Poaceae</taxon>
        <taxon>PACMAD clade</taxon>
        <taxon>Panicoideae</taxon>
        <taxon>Panicodae</taxon>
        <taxon>Paniceae</taxon>
        <taxon>Panicinae</taxon>
        <taxon>Panicum</taxon>
        <taxon>Panicum sect. Panicum</taxon>
    </lineage>
</organism>
<dbReference type="Gramene" id="PUZ46568">
    <property type="protein sequence ID" value="PUZ46568"/>
    <property type="gene ID" value="GQ55_7G089000"/>
</dbReference>
<gene>
    <name evidence="1" type="ORF">GQ55_7G089000</name>
</gene>
<dbReference type="AlphaFoldDB" id="A0A2T7CTA6"/>
<name>A0A2T7CTA6_9POAL</name>